<protein>
    <submittedName>
        <fullName evidence="1">Uncharacterized protein</fullName>
    </submittedName>
</protein>
<organism evidence="1 2">
    <name type="scientific">Aspergillus costaricaensis CBS 115574</name>
    <dbReference type="NCBI Taxonomy" id="1448317"/>
    <lineage>
        <taxon>Eukaryota</taxon>
        <taxon>Fungi</taxon>
        <taxon>Dikarya</taxon>
        <taxon>Ascomycota</taxon>
        <taxon>Pezizomycotina</taxon>
        <taxon>Eurotiomycetes</taxon>
        <taxon>Eurotiomycetidae</taxon>
        <taxon>Eurotiales</taxon>
        <taxon>Aspergillaceae</taxon>
        <taxon>Aspergillus</taxon>
        <taxon>Aspergillus subgen. Circumdati</taxon>
    </lineage>
</organism>
<name>A0ACD1IA52_9EURO</name>
<sequence>MSASLSANASFRTLGLIFCWAKHSFASQSAHMIFRLGVMSLPSTPCTQRVQVPVHLLSCDEHVGFCTDSPAGRWQI</sequence>
<feature type="non-terminal residue" evidence="1">
    <location>
        <position position="76"/>
    </location>
</feature>
<evidence type="ECO:0000313" key="1">
    <source>
        <dbReference type="EMBL" id="RAK87146.1"/>
    </source>
</evidence>
<evidence type="ECO:0000313" key="2">
    <source>
        <dbReference type="Proteomes" id="UP000249748"/>
    </source>
</evidence>
<accession>A0ACD1IA52</accession>
<reference evidence="1" key="1">
    <citation type="submission" date="2018-02" db="EMBL/GenBank/DDBJ databases">
        <title>The genomes of Aspergillus section Nigri reveals drivers in fungal speciation.</title>
        <authorList>
            <consortium name="DOE Joint Genome Institute"/>
            <person name="Vesth T.C."/>
            <person name="Nybo J."/>
            <person name="Theobald S."/>
            <person name="Brandl J."/>
            <person name="Frisvad J.C."/>
            <person name="Nielsen K.F."/>
            <person name="Lyhne E.K."/>
            <person name="Kogle M.E."/>
            <person name="Kuo A."/>
            <person name="Riley R."/>
            <person name="Clum A."/>
            <person name="Nolan M."/>
            <person name="Lipzen A."/>
            <person name="Salamov A."/>
            <person name="Henrissat B."/>
            <person name="Wiebenga A."/>
            <person name="De vries R.P."/>
            <person name="Grigoriev I.V."/>
            <person name="Mortensen U.H."/>
            <person name="Andersen M.R."/>
            <person name="Baker S.E."/>
        </authorList>
    </citation>
    <scope>NUCLEOTIDE SEQUENCE</scope>
    <source>
        <strain evidence="1">CBS 115574</strain>
    </source>
</reference>
<gene>
    <name evidence="1" type="ORF">BO79DRAFT_209907</name>
</gene>
<proteinExistence type="predicted"/>
<dbReference type="EMBL" id="KZ824556">
    <property type="protein sequence ID" value="RAK87146.1"/>
    <property type="molecule type" value="Genomic_DNA"/>
</dbReference>
<dbReference type="Proteomes" id="UP000249748">
    <property type="component" value="Unassembled WGS sequence"/>
</dbReference>
<keyword evidence="2" id="KW-1185">Reference proteome</keyword>